<accession>A0A0H2VIS4</accession>
<dbReference type="OrthoDB" id="2236403at2"/>
<dbReference type="Proteomes" id="UP000001411">
    <property type="component" value="Chromosome"/>
</dbReference>
<dbReference type="eggNOG" id="COG3666">
    <property type="taxonomic scope" value="Bacteria"/>
</dbReference>
<protein>
    <submittedName>
        <fullName evidence="1">Truncated transposase</fullName>
    </submittedName>
</protein>
<organism evidence="1 2">
    <name type="scientific">Staphylococcus epidermidis (strain ATCC 12228 / FDA PCI 1200)</name>
    <dbReference type="NCBI Taxonomy" id="176280"/>
    <lineage>
        <taxon>Bacteria</taxon>
        <taxon>Bacillati</taxon>
        <taxon>Bacillota</taxon>
        <taxon>Bacilli</taxon>
        <taxon>Bacillales</taxon>
        <taxon>Staphylococcaceae</taxon>
        <taxon>Staphylococcus</taxon>
    </lineage>
</organism>
<dbReference type="KEGG" id="sep:SE_1219"/>
<proteinExistence type="predicted"/>
<dbReference type="AlphaFoldDB" id="A0A0H2VIS4"/>
<dbReference type="PATRIC" id="fig|176280.10.peg.1189"/>
<gene>
    <name evidence="1" type="ordered locus">SE_1219</name>
</gene>
<name>A0A0H2VIS4_STAES</name>
<reference evidence="1 2" key="1">
    <citation type="journal article" date="2003" name="Mol. Microbiol.">
        <title>Genome-based analysis of virulence genes in a non-biofilm-forming Staphylococcus epidermidis strain (ATCC 12228).</title>
        <authorList>
            <person name="Zhang Y.Q."/>
            <person name="Ren S.X."/>
            <person name="Li H.L."/>
            <person name="Wang Y.X."/>
            <person name="Fu G."/>
            <person name="Yang J."/>
            <person name="Qin Z.Q."/>
            <person name="Miao Y.G."/>
            <person name="Wang W.Y."/>
            <person name="Chen R.S."/>
            <person name="Shen Y."/>
            <person name="Chen Z."/>
            <person name="Yuan Z.H."/>
            <person name="Zhao G.P."/>
            <person name="Qu D."/>
            <person name="Danchin A."/>
            <person name="Wen Y.M."/>
        </authorList>
    </citation>
    <scope>NUCLEOTIDE SEQUENCE [LARGE SCALE GENOMIC DNA]</scope>
    <source>
        <strain evidence="2">ATCC 12228 / FDA PCI 1200</strain>
    </source>
</reference>
<evidence type="ECO:0000313" key="2">
    <source>
        <dbReference type="Proteomes" id="UP000001411"/>
    </source>
</evidence>
<sequence>MEIFYKTQINKTFRTKSKNHLQSKKIWSGSFFGFVKSILSFTRMSVREINKAKRELEFVLMALNIRKVTVQRAKNNQKNYKKTISIFFQ</sequence>
<dbReference type="HOGENOM" id="CLU_166891_0_0_9"/>
<evidence type="ECO:0000313" key="1">
    <source>
        <dbReference type="EMBL" id="AAO04818.1"/>
    </source>
</evidence>
<dbReference type="EMBL" id="AE015929">
    <property type="protein sequence ID" value="AAO04818.1"/>
    <property type="molecule type" value="Genomic_DNA"/>
</dbReference>